<dbReference type="Gene3D" id="3.40.50.10580">
    <property type="entry name" value="ATPase, V1 complex, subunit F"/>
    <property type="match status" value="1"/>
</dbReference>
<reference evidence="5 6" key="1">
    <citation type="submission" date="2020-05" db="EMBL/GenBank/DDBJ databases">
        <title>Streptobacillus felis strain LHL191014123.</title>
        <authorList>
            <person name="Fawzy A."/>
            <person name="Rau J."/>
            <person name="Risse K."/>
            <person name="Schauerte N."/>
            <person name="Geiger C."/>
            <person name="Blom J."/>
            <person name="Imirzalioglu C."/>
            <person name="Falgenhauer J."/>
            <person name="Bach A."/>
            <person name="Herden C."/>
            <person name="Eisenberg T."/>
        </authorList>
    </citation>
    <scope>NUCLEOTIDE SEQUENCE [LARGE SCALE GENOMIC DNA]</scope>
    <source>
        <strain evidence="5 6">LHL191014123</strain>
    </source>
</reference>
<dbReference type="InterPro" id="IPR008218">
    <property type="entry name" value="ATPase_V1-cplx_f_g_su"/>
</dbReference>
<name>A0A7Z0PHL2_9FUSO</name>
<dbReference type="AlphaFoldDB" id="A0A7Z0PHL2"/>
<dbReference type="NCBIfam" id="NF002384">
    <property type="entry name" value="PRK01395.1"/>
    <property type="match status" value="1"/>
</dbReference>
<evidence type="ECO:0000256" key="4">
    <source>
        <dbReference type="HAMAP-Rule" id="MF_00312"/>
    </source>
</evidence>
<proteinExistence type="inferred from homology"/>
<keyword evidence="2 4" id="KW-0813">Transport</keyword>
<dbReference type="GO" id="GO:0005524">
    <property type="term" value="F:ATP binding"/>
    <property type="evidence" value="ECO:0007669"/>
    <property type="project" value="UniProtKB-UniRule"/>
</dbReference>
<dbReference type="InterPro" id="IPR036906">
    <property type="entry name" value="ATPase_V1_fsu_sf"/>
</dbReference>
<comment type="caution">
    <text evidence="5">The sequence shown here is derived from an EMBL/GenBank/DDBJ whole genome shotgun (WGS) entry which is preliminary data.</text>
</comment>
<keyword evidence="4" id="KW-0066">ATP synthesis</keyword>
<organism evidence="5 6">
    <name type="scientific">Streptobacillus felis</name>
    <dbReference type="NCBI Taxonomy" id="1384509"/>
    <lineage>
        <taxon>Bacteria</taxon>
        <taxon>Fusobacteriati</taxon>
        <taxon>Fusobacteriota</taxon>
        <taxon>Fusobacteriia</taxon>
        <taxon>Fusobacteriales</taxon>
        <taxon>Leptotrichiaceae</taxon>
        <taxon>Streptobacillus</taxon>
    </lineage>
</organism>
<evidence type="ECO:0000256" key="1">
    <source>
        <dbReference type="ARBA" id="ARBA00010148"/>
    </source>
</evidence>
<dbReference type="RefSeq" id="WP_067323317.1">
    <property type="nucleotide sequence ID" value="NZ_CBCRWS010000044.1"/>
</dbReference>
<dbReference type="HAMAP" id="MF_00312">
    <property type="entry name" value="ATP_synth_F_arch"/>
    <property type="match status" value="1"/>
</dbReference>
<dbReference type="EMBL" id="JABMKT010000040">
    <property type="protein sequence ID" value="NYV28380.1"/>
    <property type="molecule type" value="Genomic_DNA"/>
</dbReference>
<evidence type="ECO:0000256" key="3">
    <source>
        <dbReference type="ARBA" id="ARBA00023065"/>
    </source>
</evidence>
<evidence type="ECO:0000313" key="5">
    <source>
        <dbReference type="EMBL" id="NYV28380.1"/>
    </source>
</evidence>
<dbReference type="OrthoDB" id="5311at2"/>
<accession>A0A7Z0PHL2</accession>
<dbReference type="GO" id="GO:0046961">
    <property type="term" value="F:proton-transporting ATPase activity, rotational mechanism"/>
    <property type="evidence" value="ECO:0007669"/>
    <property type="project" value="InterPro"/>
</dbReference>
<evidence type="ECO:0000256" key="2">
    <source>
        <dbReference type="ARBA" id="ARBA00022448"/>
    </source>
</evidence>
<dbReference type="InterPro" id="IPR022944">
    <property type="entry name" value="ATPase_V1-cplx_fsu_bac/arc"/>
</dbReference>
<keyword evidence="6" id="KW-1185">Reference proteome</keyword>
<keyword evidence="3 4" id="KW-0406">Ion transport</keyword>
<gene>
    <name evidence="4" type="primary">atpF</name>
    <name evidence="5" type="ORF">HP397_06140</name>
</gene>
<dbReference type="GO" id="GO:0046933">
    <property type="term" value="F:proton-transporting ATP synthase activity, rotational mechanism"/>
    <property type="evidence" value="ECO:0007669"/>
    <property type="project" value="UniProtKB-UniRule"/>
</dbReference>
<dbReference type="GO" id="GO:0042777">
    <property type="term" value="P:proton motive force-driven plasma membrane ATP synthesis"/>
    <property type="evidence" value="ECO:0007669"/>
    <property type="project" value="UniProtKB-UniRule"/>
</dbReference>
<comment type="similarity">
    <text evidence="1 4">Belongs to the V-ATPase F subunit family.</text>
</comment>
<dbReference type="Proteomes" id="UP000526184">
    <property type="component" value="Unassembled WGS sequence"/>
</dbReference>
<comment type="function">
    <text evidence="4">Produces ATP from ADP in the presence of a proton gradient across the membrane.</text>
</comment>
<dbReference type="SUPFAM" id="SSF159468">
    <property type="entry name" value="AtpF-like"/>
    <property type="match status" value="1"/>
</dbReference>
<dbReference type="Pfam" id="PF01990">
    <property type="entry name" value="ATP-synt_F"/>
    <property type="match status" value="1"/>
</dbReference>
<protein>
    <recommendedName>
        <fullName evidence="4">V-type ATP synthase subunit F</fullName>
    </recommendedName>
    <alternativeName>
        <fullName evidence="4">V-ATPase subunit F</fullName>
    </alternativeName>
</protein>
<keyword evidence="4" id="KW-0375">Hydrogen ion transport</keyword>
<evidence type="ECO:0000313" key="6">
    <source>
        <dbReference type="Proteomes" id="UP000526184"/>
    </source>
</evidence>
<sequence>MYKIAAIGDRDTVISFKVLGVDVYSIDNFDNEELSIQKIKSTIDYLASNNYGIIFITEEYAKRAEEVLERYKTEVLPMITLIPNNGGSINLGMSKIDENIEKAIGTNIF</sequence>